<organism evidence="6 7">
    <name type="scientific">Pseudomonas saxonica</name>
    <dbReference type="NCBI Taxonomy" id="2600598"/>
    <lineage>
        <taxon>Bacteria</taxon>
        <taxon>Pseudomonadati</taxon>
        <taxon>Pseudomonadota</taxon>
        <taxon>Gammaproteobacteria</taxon>
        <taxon>Pseudomonadales</taxon>
        <taxon>Pseudomonadaceae</taxon>
        <taxon>Pseudomonas</taxon>
    </lineage>
</organism>
<dbReference type="SMART" id="SM00062">
    <property type="entry name" value="PBPb"/>
    <property type="match status" value="1"/>
</dbReference>
<evidence type="ECO:0000256" key="4">
    <source>
        <dbReference type="SAM" id="SignalP"/>
    </source>
</evidence>
<evidence type="ECO:0000256" key="1">
    <source>
        <dbReference type="ARBA" id="ARBA00004418"/>
    </source>
</evidence>
<gene>
    <name evidence="6" type="primary">tauA</name>
    <name evidence="6" type="ORF">FJD37_10625</name>
</gene>
<feature type="signal peptide" evidence="4">
    <location>
        <begin position="1"/>
        <end position="25"/>
    </location>
</feature>
<protein>
    <submittedName>
        <fullName evidence="6">Taurine ABC transporter substrate-binding protein</fullName>
    </submittedName>
</protein>
<comment type="similarity">
    <text evidence="2">Belongs to the bacterial solute-binding protein SsuA/TauA family.</text>
</comment>
<dbReference type="InterPro" id="IPR001638">
    <property type="entry name" value="Solute-binding_3/MltF_N"/>
</dbReference>
<evidence type="ECO:0000313" key="6">
    <source>
        <dbReference type="EMBL" id="TWR95267.1"/>
    </source>
</evidence>
<reference evidence="6 7" key="1">
    <citation type="submission" date="2019-06" db="EMBL/GenBank/DDBJ databases">
        <title>Pseudomonas bimorpha sp. nov. isolated from bovine raw milk and skim milk concentrate.</title>
        <authorList>
            <person name="Hofmann K."/>
            <person name="Huptas C."/>
            <person name="Doll E."/>
            <person name="Scherer S."/>
            <person name="Wenning M."/>
        </authorList>
    </citation>
    <scope>NUCLEOTIDE SEQUENCE [LARGE SCALE GENOMIC DNA]</scope>
    <source>
        <strain evidence="6 7">DSM 108990</strain>
    </source>
</reference>
<dbReference type="SUPFAM" id="SSF53850">
    <property type="entry name" value="Periplasmic binding protein-like II"/>
    <property type="match status" value="1"/>
</dbReference>
<feature type="domain" description="Solute-binding protein family 3/N-terminal" evidence="5">
    <location>
        <begin position="29"/>
        <end position="294"/>
    </location>
</feature>
<dbReference type="InterPro" id="IPR010068">
    <property type="entry name" value="Peri-bd_TauA"/>
</dbReference>
<dbReference type="Pfam" id="PF12974">
    <property type="entry name" value="Phosphonate-bd"/>
    <property type="match status" value="1"/>
</dbReference>
<dbReference type="PANTHER" id="PTHR30024">
    <property type="entry name" value="ALIPHATIC SULFONATES-BINDING PROTEIN-RELATED"/>
    <property type="match status" value="1"/>
</dbReference>
<evidence type="ECO:0000313" key="7">
    <source>
        <dbReference type="Proteomes" id="UP000317901"/>
    </source>
</evidence>
<keyword evidence="3 4" id="KW-0732">Signal</keyword>
<accession>A0A5C5PY62</accession>
<name>A0A5C5PY62_9PSED</name>
<dbReference type="NCBIfam" id="TIGR01729">
    <property type="entry name" value="taurine_ABC_bnd"/>
    <property type="match status" value="1"/>
</dbReference>
<dbReference type="Proteomes" id="UP000317901">
    <property type="component" value="Unassembled WGS sequence"/>
</dbReference>
<dbReference type="PANTHER" id="PTHR30024:SF47">
    <property type="entry name" value="TAURINE-BINDING PERIPLASMIC PROTEIN"/>
    <property type="match status" value="1"/>
</dbReference>
<evidence type="ECO:0000256" key="2">
    <source>
        <dbReference type="ARBA" id="ARBA00010742"/>
    </source>
</evidence>
<dbReference type="EMBL" id="VFIP01000016">
    <property type="protein sequence ID" value="TWR95267.1"/>
    <property type="molecule type" value="Genomic_DNA"/>
</dbReference>
<dbReference type="Gene3D" id="3.40.190.10">
    <property type="entry name" value="Periplasmic binding protein-like II"/>
    <property type="match status" value="2"/>
</dbReference>
<feature type="chain" id="PRO_5022687773" evidence="4">
    <location>
        <begin position="26"/>
        <end position="337"/>
    </location>
</feature>
<dbReference type="RefSeq" id="WP_146426166.1">
    <property type="nucleotide sequence ID" value="NZ_VFIP01000016.1"/>
</dbReference>
<dbReference type="OrthoDB" id="286202at2"/>
<sequence>MSLLKPLFLATLSALSLTLSLSIWATEKSVVVAYQQDSQPGEAGFVDGQYEKVTGYKIDYRVFNSGAEVFAAMASGDVQVGYVGSSPYAASVSSGLKVKAFYITTGGGTDEALVVRNGSGINTLADLKGKKLAAAPVSTDHYQLLQVLKMQGLSEKDTQVFAIPAADIVAAYQRGDIDGAFIWNPALEQLKKNGKVLITSDEVGKKGAPTFGAWVASEDFVRDNPEFLKQFVAINNQYVTSYLAKDPSWEVNGANILSLTKLHGGTPADHVSSLKNMGFVTLQDQLSDKWLGGGDQSGVALILKDTSQFLKEQKKISRVLPAYGEFVTADVIKSLNP</sequence>
<dbReference type="GO" id="GO:0042918">
    <property type="term" value="P:alkanesulfonate transmembrane transport"/>
    <property type="evidence" value="ECO:0007669"/>
    <property type="project" value="TreeGrafter"/>
</dbReference>
<comment type="subcellular location">
    <subcellularLocation>
        <location evidence="1">Periplasm</location>
    </subcellularLocation>
</comment>
<proteinExistence type="inferred from homology"/>
<evidence type="ECO:0000256" key="3">
    <source>
        <dbReference type="ARBA" id="ARBA00022729"/>
    </source>
</evidence>
<evidence type="ECO:0000259" key="5">
    <source>
        <dbReference type="SMART" id="SM00062"/>
    </source>
</evidence>
<comment type="caution">
    <text evidence="6">The sequence shown here is derived from an EMBL/GenBank/DDBJ whole genome shotgun (WGS) entry which is preliminary data.</text>
</comment>
<dbReference type="AlphaFoldDB" id="A0A5C5PY62"/>
<dbReference type="GO" id="GO:0042597">
    <property type="term" value="C:periplasmic space"/>
    <property type="evidence" value="ECO:0007669"/>
    <property type="project" value="UniProtKB-SubCell"/>
</dbReference>